<dbReference type="PANTHER" id="PTHR11727:SF12">
    <property type="entry name" value="RIBOSOMAL RNA SMALL SUBUNIT METHYLTRANSFERASE, MITOCHONDRIAL"/>
    <property type="match status" value="1"/>
</dbReference>
<reference evidence="10" key="1">
    <citation type="journal article" date="2023" name="Plant Biotechnol. J.">
        <title>Chromosome-level wild Hevea brasiliensis genome provides new tools for genomic-assisted breeding and valuable loci to elevate rubber yield.</title>
        <authorList>
            <person name="Cheng H."/>
            <person name="Song X."/>
            <person name="Hu Y."/>
            <person name="Wu T."/>
            <person name="Yang Q."/>
            <person name="An Z."/>
            <person name="Feng S."/>
            <person name="Deng Z."/>
            <person name="Wu W."/>
            <person name="Zeng X."/>
            <person name="Tu M."/>
            <person name="Wang X."/>
            <person name="Huang H."/>
        </authorList>
    </citation>
    <scope>NUCLEOTIDE SEQUENCE</scope>
    <source>
        <strain evidence="10">MT/VB/25A 57/8</strain>
    </source>
</reference>
<name>A0ABQ9KRI5_HEVBR</name>
<dbReference type="PROSITE" id="PS01131">
    <property type="entry name" value="RRNA_A_DIMETH"/>
    <property type="match status" value="1"/>
</dbReference>
<keyword evidence="1 7" id="KW-0698">rRNA processing</keyword>
<dbReference type="InterPro" id="IPR020598">
    <property type="entry name" value="rRNA_Ade_methylase_Trfase_N"/>
</dbReference>
<keyword evidence="5 6" id="KW-0694">RNA-binding</keyword>
<keyword evidence="11" id="KW-1185">Reference proteome</keyword>
<comment type="similarity">
    <text evidence="6 7">Belongs to the class I-like SAM-binding methyltransferase superfamily. rRNA adenine N(6)-methyltransferase family.</text>
</comment>
<dbReference type="Proteomes" id="UP001174677">
    <property type="component" value="Chromosome 16"/>
</dbReference>
<evidence type="ECO:0000256" key="3">
    <source>
        <dbReference type="ARBA" id="ARBA00022679"/>
    </source>
</evidence>
<dbReference type="SMART" id="SM00650">
    <property type="entry name" value="rADc"/>
    <property type="match status" value="1"/>
</dbReference>
<comment type="caution">
    <text evidence="10">The sequence shown here is derived from an EMBL/GenBank/DDBJ whole genome shotgun (WGS) entry which is preliminary data.</text>
</comment>
<organism evidence="10 11">
    <name type="scientific">Hevea brasiliensis</name>
    <name type="common">Para rubber tree</name>
    <name type="synonym">Siphonia brasiliensis</name>
    <dbReference type="NCBI Taxonomy" id="3981"/>
    <lineage>
        <taxon>Eukaryota</taxon>
        <taxon>Viridiplantae</taxon>
        <taxon>Streptophyta</taxon>
        <taxon>Embryophyta</taxon>
        <taxon>Tracheophyta</taxon>
        <taxon>Spermatophyta</taxon>
        <taxon>Magnoliopsida</taxon>
        <taxon>eudicotyledons</taxon>
        <taxon>Gunneridae</taxon>
        <taxon>Pentapetalae</taxon>
        <taxon>rosids</taxon>
        <taxon>fabids</taxon>
        <taxon>Malpighiales</taxon>
        <taxon>Euphorbiaceae</taxon>
        <taxon>Crotonoideae</taxon>
        <taxon>Micrandreae</taxon>
        <taxon>Hevea</taxon>
    </lineage>
</organism>
<evidence type="ECO:0000256" key="2">
    <source>
        <dbReference type="ARBA" id="ARBA00022603"/>
    </source>
</evidence>
<evidence type="ECO:0000256" key="8">
    <source>
        <dbReference type="SAM" id="MobiDB-lite"/>
    </source>
</evidence>
<gene>
    <name evidence="10" type="ORF">P3X46_029230</name>
</gene>
<evidence type="ECO:0000256" key="6">
    <source>
        <dbReference type="PROSITE-ProRule" id="PRU01026"/>
    </source>
</evidence>
<dbReference type="Gene3D" id="3.40.50.150">
    <property type="entry name" value="Vaccinia Virus protein VP39"/>
    <property type="match status" value="1"/>
</dbReference>
<dbReference type="Pfam" id="PF00398">
    <property type="entry name" value="RrnaAD"/>
    <property type="match status" value="1"/>
</dbReference>
<dbReference type="EC" id="2.1.1.-" evidence="7"/>
<sequence length="468" mass="53087">MGNWGTQKIGILVCIKRRSPEKPGSIRANTVSPSHFVFSDWSSLFRVLALLYCQLRWKSFAFSMIVPLKNQLLSIPKSIRFYLIQSILHLNSLRELRTITVHPHARRRNSEDGKKIRNAENDMEGNLYLYKSKGQHLLTNPRVLDTIVRISQIKSTDTVLEIGPGTGNLTIRLLEVAKKVVAVEIDKRMVEILCKRVSEHGLHEKLDILCGDALKAKFPQFDLVVANIPYGISSPLVTKLVYGANPFRSLTLLLQKEFARRLLANPGDSEYNRLAVNVKLAAKVEFVMDVSKRDFLPCPKVDSSVVIIRPKAEIPSVNLDEWWAFTRTCFSNKNKTLAAIFKQKKKVMELIRLSKMRGFHGEYGITSRYYDFAAAEEEEEEEEEEETSHEQSCHPCSGSEKDLSSYKERINKVLKANGFESKRPSKLPNEELLNLLSLLNQAGIYFHGRTRPGNAENEALPAAVTGEF</sequence>
<dbReference type="InterPro" id="IPR001737">
    <property type="entry name" value="KsgA/Erm"/>
</dbReference>
<feature type="binding site" evidence="6">
    <location>
        <position position="136"/>
    </location>
    <ligand>
        <name>S-adenosyl-L-methionine</name>
        <dbReference type="ChEBI" id="CHEBI:59789"/>
    </ligand>
</feature>
<dbReference type="InterPro" id="IPR020596">
    <property type="entry name" value="rRNA_Ade_Mease_Trfase_CS"/>
</dbReference>
<dbReference type="NCBIfam" id="TIGR00755">
    <property type="entry name" value="ksgA"/>
    <property type="match status" value="1"/>
</dbReference>
<feature type="compositionally biased region" description="Acidic residues" evidence="8">
    <location>
        <begin position="377"/>
        <end position="387"/>
    </location>
</feature>
<dbReference type="EMBL" id="JARPOI010000016">
    <property type="protein sequence ID" value="KAJ9147025.1"/>
    <property type="molecule type" value="Genomic_DNA"/>
</dbReference>
<evidence type="ECO:0000313" key="11">
    <source>
        <dbReference type="Proteomes" id="UP001174677"/>
    </source>
</evidence>
<dbReference type="PROSITE" id="PS51689">
    <property type="entry name" value="SAM_RNA_A_N6_MT"/>
    <property type="match status" value="1"/>
</dbReference>
<feature type="binding site" evidence="6">
    <location>
        <position position="227"/>
    </location>
    <ligand>
        <name>S-adenosyl-L-methionine</name>
        <dbReference type="ChEBI" id="CHEBI:59789"/>
    </ligand>
</feature>
<accession>A0ABQ9KRI5</accession>
<feature type="region of interest" description="Disordered" evidence="8">
    <location>
        <begin position="377"/>
        <end position="402"/>
    </location>
</feature>
<dbReference type="Gene3D" id="1.10.8.480">
    <property type="match status" value="1"/>
</dbReference>
<dbReference type="CDD" id="cd02440">
    <property type="entry name" value="AdoMet_MTases"/>
    <property type="match status" value="1"/>
</dbReference>
<feature type="binding site" evidence="6">
    <location>
        <position position="138"/>
    </location>
    <ligand>
        <name>S-adenosyl-L-methionine</name>
        <dbReference type="ChEBI" id="CHEBI:59789"/>
    </ligand>
</feature>
<dbReference type="SUPFAM" id="SSF53335">
    <property type="entry name" value="S-adenosyl-L-methionine-dependent methyltransferases"/>
    <property type="match status" value="1"/>
</dbReference>
<evidence type="ECO:0000259" key="9">
    <source>
        <dbReference type="SMART" id="SM00650"/>
    </source>
</evidence>
<evidence type="ECO:0000256" key="4">
    <source>
        <dbReference type="ARBA" id="ARBA00022691"/>
    </source>
</evidence>
<feature type="binding site" evidence="6">
    <location>
        <position position="212"/>
    </location>
    <ligand>
        <name>S-adenosyl-L-methionine</name>
        <dbReference type="ChEBI" id="CHEBI:59789"/>
    </ligand>
</feature>
<dbReference type="InterPro" id="IPR029063">
    <property type="entry name" value="SAM-dependent_MTases_sf"/>
</dbReference>
<proteinExistence type="inferred from homology"/>
<feature type="binding site" evidence="6">
    <location>
        <position position="163"/>
    </location>
    <ligand>
        <name>S-adenosyl-L-methionine</name>
        <dbReference type="ChEBI" id="CHEBI:59789"/>
    </ligand>
</feature>
<feature type="binding site" evidence="6">
    <location>
        <position position="184"/>
    </location>
    <ligand>
        <name>S-adenosyl-L-methionine</name>
        <dbReference type="ChEBI" id="CHEBI:59789"/>
    </ligand>
</feature>
<keyword evidence="2 6" id="KW-0489">Methyltransferase</keyword>
<evidence type="ECO:0000256" key="7">
    <source>
        <dbReference type="RuleBase" id="RU362106"/>
    </source>
</evidence>
<protein>
    <recommendedName>
        <fullName evidence="7">rRNA adenine N(6)-methyltransferase</fullName>
        <ecNumber evidence="7">2.1.1.-</ecNumber>
    </recommendedName>
</protein>
<keyword evidence="4 6" id="KW-0949">S-adenosyl-L-methionine</keyword>
<feature type="domain" description="Ribosomal RNA adenine methylase transferase N-terminal" evidence="9">
    <location>
        <begin position="143"/>
        <end position="312"/>
    </location>
</feature>
<dbReference type="InterPro" id="IPR011530">
    <property type="entry name" value="rRNA_adenine_dimethylase"/>
</dbReference>
<dbReference type="PANTHER" id="PTHR11727">
    <property type="entry name" value="DIMETHYLADENOSINE TRANSFERASE"/>
    <property type="match status" value="1"/>
</dbReference>
<evidence type="ECO:0000256" key="1">
    <source>
        <dbReference type="ARBA" id="ARBA00022552"/>
    </source>
</evidence>
<evidence type="ECO:0000256" key="5">
    <source>
        <dbReference type="ARBA" id="ARBA00022884"/>
    </source>
</evidence>
<keyword evidence="3 6" id="KW-0808">Transferase</keyword>
<evidence type="ECO:0000313" key="10">
    <source>
        <dbReference type="EMBL" id="KAJ9147025.1"/>
    </source>
</evidence>